<dbReference type="PRINTS" id="PR00080">
    <property type="entry name" value="SDRFAMILY"/>
</dbReference>
<evidence type="ECO:0000256" key="1">
    <source>
        <dbReference type="ARBA" id="ARBA00006484"/>
    </source>
</evidence>
<reference evidence="5" key="2">
    <citation type="submission" date="2020-03" db="EMBL/GenBank/DDBJ databases">
        <title>Flavobacteriaceae bacterium strain TP-CH-4, a member of the family Flavobacteriaceae isolated from a deep-sea seamount.</title>
        <authorList>
            <person name="Zhang D.-C."/>
        </authorList>
    </citation>
    <scope>NUCLEOTIDE SEQUENCE</scope>
    <source>
        <strain evidence="5">TP-CH-4</strain>
    </source>
</reference>
<name>A0A967AU46_9FLAO</name>
<dbReference type="EMBL" id="VIKU02000002">
    <property type="protein sequence ID" value="NHF59230.1"/>
    <property type="molecule type" value="Genomic_DNA"/>
</dbReference>
<evidence type="ECO:0000259" key="4">
    <source>
        <dbReference type="SMART" id="SM00822"/>
    </source>
</evidence>
<dbReference type="InterPro" id="IPR002347">
    <property type="entry name" value="SDR_fam"/>
</dbReference>
<dbReference type="RefSeq" id="WP_152573748.1">
    <property type="nucleotide sequence ID" value="NZ_VIKU02000002.1"/>
</dbReference>
<dbReference type="PANTHER" id="PTHR44196">
    <property type="entry name" value="DEHYDROGENASE/REDUCTASE SDR FAMILY MEMBER 7B"/>
    <property type="match status" value="1"/>
</dbReference>
<dbReference type="AlphaFoldDB" id="A0A967AU46"/>
<reference evidence="5" key="1">
    <citation type="submission" date="2019-07" db="EMBL/GenBank/DDBJ databases">
        <authorList>
            <person name="De-Chao Zhang Q."/>
        </authorList>
    </citation>
    <scope>NUCLEOTIDE SEQUENCE</scope>
    <source>
        <strain evidence="5">TP-CH-4</strain>
    </source>
</reference>
<proteinExistence type="inferred from homology"/>
<dbReference type="Pfam" id="PF00106">
    <property type="entry name" value="adh_short"/>
    <property type="match status" value="1"/>
</dbReference>
<evidence type="ECO:0000313" key="5">
    <source>
        <dbReference type="EMBL" id="NHF59230.1"/>
    </source>
</evidence>
<dbReference type="NCBIfam" id="NF004825">
    <property type="entry name" value="PRK06181.1"/>
    <property type="match status" value="1"/>
</dbReference>
<dbReference type="GO" id="GO:0016491">
    <property type="term" value="F:oxidoreductase activity"/>
    <property type="evidence" value="ECO:0007669"/>
    <property type="project" value="UniProtKB-KW"/>
</dbReference>
<dbReference type="PROSITE" id="PS00061">
    <property type="entry name" value="ADH_SHORT"/>
    <property type="match status" value="1"/>
</dbReference>
<sequence>MASITGKTVWITGASSGIGEALAYELGKKGCNIILSARKETDLLRVKSKSPYPEKVEILTLDLMDFKGMPAKTKEAVGLFGPIDILVNNAGVSQRSLIVETDFNVFEKLMDVNYLGTIALTKAILPYFINEKNGHFVTVTSLMGRFGSPFRSGYCAAKHALHGFFDVLRMEHQKDGILVTLICPGFVQTNVAKNALTADGSQQRNNDVATEKGLPVALFATKMIRAIENKKYEAYIGRRELMGIYLKRFFPKLLHKVVLRSTVR</sequence>
<accession>A0A967AU46</accession>
<keyword evidence="2" id="KW-0560">Oxidoreductase</keyword>
<dbReference type="SUPFAM" id="SSF51735">
    <property type="entry name" value="NAD(P)-binding Rossmann-fold domains"/>
    <property type="match status" value="1"/>
</dbReference>
<gene>
    <name evidence="5" type="ORF">FK220_007755</name>
</gene>
<comment type="caution">
    <text evidence="5">The sequence shown here is derived from an EMBL/GenBank/DDBJ whole genome shotgun (WGS) entry which is preliminary data.</text>
</comment>
<comment type="similarity">
    <text evidence="1 3">Belongs to the short-chain dehydrogenases/reductases (SDR) family.</text>
</comment>
<dbReference type="PRINTS" id="PR00081">
    <property type="entry name" value="GDHRDH"/>
</dbReference>
<evidence type="ECO:0000256" key="3">
    <source>
        <dbReference type="RuleBase" id="RU000363"/>
    </source>
</evidence>
<evidence type="ECO:0000313" key="6">
    <source>
        <dbReference type="Proteomes" id="UP000707206"/>
    </source>
</evidence>
<dbReference type="Gene3D" id="3.40.50.720">
    <property type="entry name" value="NAD(P)-binding Rossmann-like Domain"/>
    <property type="match status" value="1"/>
</dbReference>
<evidence type="ECO:0000256" key="2">
    <source>
        <dbReference type="ARBA" id="ARBA00023002"/>
    </source>
</evidence>
<feature type="domain" description="Ketoreductase" evidence="4">
    <location>
        <begin position="7"/>
        <end position="190"/>
    </location>
</feature>
<dbReference type="GO" id="GO:0016020">
    <property type="term" value="C:membrane"/>
    <property type="evidence" value="ECO:0007669"/>
    <property type="project" value="TreeGrafter"/>
</dbReference>
<dbReference type="InterPro" id="IPR036291">
    <property type="entry name" value="NAD(P)-bd_dom_sf"/>
</dbReference>
<dbReference type="Proteomes" id="UP000707206">
    <property type="component" value="Unassembled WGS sequence"/>
</dbReference>
<dbReference type="SMART" id="SM00822">
    <property type="entry name" value="PKS_KR"/>
    <property type="match status" value="1"/>
</dbReference>
<protein>
    <submittedName>
        <fullName evidence="5">SDR family oxidoreductase</fullName>
    </submittedName>
</protein>
<dbReference type="InterPro" id="IPR020904">
    <property type="entry name" value="Sc_DH/Rdtase_CS"/>
</dbReference>
<keyword evidence="6" id="KW-1185">Reference proteome</keyword>
<dbReference type="PANTHER" id="PTHR44196:SF1">
    <property type="entry name" value="DEHYDROGENASE_REDUCTASE SDR FAMILY MEMBER 7B"/>
    <property type="match status" value="1"/>
</dbReference>
<dbReference type="InterPro" id="IPR057326">
    <property type="entry name" value="KR_dom"/>
</dbReference>
<dbReference type="CDD" id="cd05332">
    <property type="entry name" value="11beta-HSD1_like_SDR_c"/>
    <property type="match status" value="1"/>
</dbReference>
<organism evidence="5 6">
    <name type="scientific">Pelagihabitans pacificus</name>
    <dbReference type="NCBI Taxonomy" id="2696054"/>
    <lineage>
        <taxon>Bacteria</taxon>
        <taxon>Pseudomonadati</taxon>
        <taxon>Bacteroidota</taxon>
        <taxon>Flavobacteriia</taxon>
        <taxon>Flavobacteriales</taxon>
        <taxon>Flavobacteriaceae</taxon>
        <taxon>Pelagihabitans</taxon>
    </lineage>
</organism>